<keyword evidence="9" id="KW-0044">Antibiotic</keyword>
<evidence type="ECO:0000259" key="10">
    <source>
        <dbReference type="Pfam" id="PF03768"/>
    </source>
</evidence>
<dbReference type="Pfam" id="PF03768">
    <property type="entry name" value="Attacin_N"/>
    <property type="match status" value="1"/>
</dbReference>
<reference evidence="12 13" key="1">
    <citation type="submission" date="2023-11" db="EMBL/GenBank/DDBJ databases">
        <authorList>
            <person name="Okamura Y."/>
        </authorList>
    </citation>
    <scope>NUCLEOTIDE SEQUENCE [LARGE SCALE GENOMIC DNA]</scope>
</reference>
<protein>
    <recommendedName>
        <fullName evidence="14">Attacin</fullName>
    </recommendedName>
</protein>
<dbReference type="Pfam" id="PF03769">
    <property type="entry name" value="Attacin_C"/>
    <property type="match status" value="1"/>
</dbReference>
<dbReference type="GO" id="GO:0042742">
    <property type="term" value="P:defense response to bacterium"/>
    <property type="evidence" value="ECO:0007669"/>
    <property type="project" value="UniProtKB-KW"/>
</dbReference>
<name>A0AAV1JGE4_9NEOP</name>
<dbReference type="InterPro" id="IPR005520">
    <property type="entry name" value="Attacin_N"/>
</dbReference>
<evidence type="ECO:0000256" key="4">
    <source>
        <dbReference type="ARBA" id="ARBA00022529"/>
    </source>
</evidence>
<comment type="caution">
    <text evidence="12">The sequence shown here is derived from an EMBL/GenBank/DDBJ whole genome shotgun (WGS) entry which is preliminary data.</text>
</comment>
<keyword evidence="8" id="KW-0391">Immunity</keyword>
<keyword evidence="3" id="KW-0964">Secreted</keyword>
<evidence type="ECO:0000313" key="12">
    <source>
        <dbReference type="EMBL" id="CAK1547663.1"/>
    </source>
</evidence>
<keyword evidence="6" id="KW-0165">Cleavage on pair of basic residues</keyword>
<evidence type="ECO:0008006" key="14">
    <source>
        <dbReference type="Google" id="ProtNLM"/>
    </source>
</evidence>
<evidence type="ECO:0000313" key="13">
    <source>
        <dbReference type="Proteomes" id="UP001497472"/>
    </source>
</evidence>
<organism evidence="12 13">
    <name type="scientific">Leptosia nina</name>
    <dbReference type="NCBI Taxonomy" id="320188"/>
    <lineage>
        <taxon>Eukaryota</taxon>
        <taxon>Metazoa</taxon>
        <taxon>Ecdysozoa</taxon>
        <taxon>Arthropoda</taxon>
        <taxon>Hexapoda</taxon>
        <taxon>Insecta</taxon>
        <taxon>Pterygota</taxon>
        <taxon>Neoptera</taxon>
        <taxon>Endopterygota</taxon>
        <taxon>Lepidoptera</taxon>
        <taxon>Glossata</taxon>
        <taxon>Ditrysia</taxon>
        <taxon>Papilionoidea</taxon>
        <taxon>Pieridae</taxon>
        <taxon>Pierinae</taxon>
        <taxon>Leptosia</taxon>
    </lineage>
</organism>
<comment type="subcellular location">
    <subcellularLocation>
        <location evidence="1">Secreted</location>
    </subcellularLocation>
</comment>
<dbReference type="InterPro" id="IPR005521">
    <property type="entry name" value="Attacin_C"/>
</dbReference>
<dbReference type="Proteomes" id="UP001497472">
    <property type="component" value="Unassembled WGS sequence"/>
</dbReference>
<keyword evidence="4" id="KW-0929">Antimicrobial</keyword>
<accession>A0AAV1JGE4</accession>
<evidence type="ECO:0000256" key="7">
    <source>
        <dbReference type="ARBA" id="ARBA00022729"/>
    </source>
</evidence>
<feature type="domain" description="Attacin C-terminal" evidence="11">
    <location>
        <begin position="124"/>
        <end position="243"/>
    </location>
</feature>
<dbReference type="EMBL" id="CAVLEF010000009">
    <property type="protein sequence ID" value="CAK1547663.1"/>
    <property type="molecule type" value="Genomic_DNA"/>
</dbReference>
<evidence type="ECO:0000256" key="9">
    <source>
        <dbReference type="ARBA" id="ARBA00023022"/>
    </source>
</evidence>
<feature type="domain" description="Attacin N-terminal" evidence="10">
    <location>
        <begin position="57"/>
        <end position="121"/>
    </location>
</feature>
<comment type="similarity">
    <text evidence="2">Belongs to the attacin/sarcotoxin-2 family.</text>
</comment>
<dbReference type="AlphaFoldDB" id="A0AAV1JGE4"/>
<gene>
    <name evidence="12" type="ORF">LNINA_LOCUS7122</name>
</gene>
<keyword evidence="7" id="KW-0732">Signal</keyword>
<evidence type="ECO:0000256" key="2">
    <source>
        <dbReference type="ARBA" id="ARBA00007550"/>
    </source>
</evidence>
<sequence length="243" mass="26732">MYIFALILITGVQSRFVSKHEEWIPPPFHSDLEDVYFEKNFESVKPVYLKRIPRQVQGVTNTNPDGSSNWIIKTPIAGNDKNVLSGVGGIYGVKNGDFNAALAGLSLDNLHGHSASITGKHIKNFGNQLTAAGKLNLLHNDRHDLSAHAFGTRTFPNNPMIPNFNTVGGGVDYTFNNKIGASLGMSHTDLLKRTDYSAMGNLNIFRNPTSSLDFNAGATKSISPFLPKSNWQPNFGISYIKYF</sequence>
<dbReference type="GO" id="GO:0045087">
    <property type="term" value="P:innate immune response"/>
    <property type="evidence" value="ECO:0007669"/>
    <property type="project" value="UniProtKB-KW"/>
</dbReference>
<evidence type="ECO:0000259" key="11">
    <source>
        <dbReference type="Pfam" id="PF03769"/>
    </source>
</evidence>
<evidence type="ECO:0000256" key="5">
    <source>
        <dbReference type="ARBA" id="ARBA00022588"/>
    </source>
</evidence>
<keyword evidence="13" id="KW-1185">Reference proteome</keyword>
<keyword evidence="5" id="KW-0399">Innate immunity</keyword>
<evidence type="ECO:0000256" key="1">
    <source>
        <dbReference type="ARBA" id="ARBA00004613"/>
    </source>
</evidence>
<proteinExistence type="inferred from homology"/>
<evidence type="ECO:0000256" key="3">
    <source>
        <dbReference type="ARBA" id="ARBA00022525"/>
    </source>
</evidence>
<evidence type="ECO:0000256" key="8">
    <source>
        <dbReference type="ARBA" id="ARBA00022859"/>
    </source>
</evidence>
<dbReference type="GO" id="GO:0005576">
    <property type="term" value="C:extracellular region"/>
    <property type="evidence" value="ECO:0007669"/>
    <property type="project" value="UniProtKB-SubCell"/>
</dbReference>
<evidence type="ECO:0000256" key="6">
    <source>
        <dbReference type="ARBA" id="ARBA00022685"/>
    </source>
</evidence>